<accession>A0A8B6X8H9</accession>
<dbReference type="InterPro" id="IPR000847">
    <property type="entry name" value="LysR_HTH_N"/>
</dbReference>
<dbReference type="GO" id="GO:0000976">
    <property type="term" value="F:transcription cis-regulatory region binding"/>
    <property type="evidence" value="ECO:0007669"/>
    <property type="project" value="TreeGrafter"/>
</dbReference>
<dbReference type="OrthoDB" id="9789529at2"/>
<dbReference type="PRINTS" id="PR00039">
    <property type="entry name" value="HTHLYSR"/>
</dbReference>
<feature type="domain" description="HTH lysR-type" evidence="5">
    <location>
        <begin position="2"/>
        <end position="58"/>
    </location>
</feature>
<dbReference type="PANTHER" id="PTHR30126:SF99">
    <property type="entry name" value="TRANSCRIPTIONAL REGULATOR LYSR FAMILY"/>
    <property type="match status" value="1"/>
</dbReference>
<evidence type="ECO:0000256" key="4">
    <source>
        <dbReference type="ARBA" id="ARBA00023163"/>
    </source>
</evidence>
<keyword evidence="3" id="KW-0238">DNA-binding</keyword>
<keyword evidence="2" id="KW-0805">Transcription regulation</keyword>
<dbReference type="PANTHER" id="PTHR30126">
    <property type="entry name" value="HTH-TYPE TRANSCRIPTIONAL REGULATOR"/>
    <property type="match status" value="1"/>
</dbReference>
<protein>
    <submittedName>
        <fullName evidence="7">LysR family transcriptional regulator</fullName>
    </submittedName>
</protein>
<name>A0A8B6X8H9_9BURK</name>
<dbReference type="Gene3D" id="1.10.10.10">
    <property type="entry name" value="Winged helix-like DNA-binding domain superfamily/Winged helix DNA-binding domain"/>
    <property type="match status" value="1"/>
</dbReference>
<dbReference type="SUPFAM" id="SSF53850">
    <property type="entry name" value="Periplasmic binding protein-like II"/>
    <property type="match status" value="1"/>
</dbReference>
<sequence>MLNAQCLRSFRALCETGGFTRAADQLGLTQAAVSQHIARLEAELGPLLVRRPRQFELTPAGEALRGYCDELDAADQRLQCRLHDRAAEVGEIAITTPGSIGLAVYPLLLDWQAQRPGLVIRHRFAPDDDVIEAVLAQRYEVGLVARRPDDDRLLAEPFAEEVLELVVPAGAPACTWDDLAALGYIDHPDGQAMAGRLLPRLLPGCPSVRALPQHGFINQVGLILEPVARGLGFAVLPRHARRAFARQDEIRVVDCGPPVIDTLYLLRRAEWPLTERTRAAMDWLKLRLDVTA</sequence>
<keyword evidence="6" id="KW-1185">Reference proteome</keyword>
<dbReference type="InterPro" id="IPR036390">
    <property type="entry name" value="WH_DNA-bd_sf"/>
</dbReference>
<dbReference type="PROSITE" id="PS50931">
    <property type="entry name" value="HTH_LYSR"/>
    <property type="match status" value="1"/>
</dbReference>
<evidence type="ECO:0000259" key="5">
    <source>
        <dbReference type="PROSITE" id="PS50931"/>
    </source>
</evidence>
<dbReference type="AlphaFoldDB" id="A0A8B6X8H9"/>
<proteinExistence type="inferred from homology"/>
<dbReference type="GO" id="GO:0003700">
    <property type="term" value="F:DNA-binding transcription factor activity"/>
    <property type="evidence" value="ECO:0007669"/>
    <property type="project" value="InterPro"/>
</dbReference>
<reference evidence="7" key="2">
    <citation type="journal article" date="2005" name="FEMS Microbiol. Rev.">
        <title>The many faces of the helix-turn-helix domain: transcription regulation and beyond.</title>
        <authorList>
            <person name="Aravind L."/>
            <person name="Anantharaman V."/>
            <person name="Balaji S."/>
            <person name="Babu M.M."/>
            <person name="Iyer L.M."/>
        </authorList>
    </citation>
    <scope>NUCLEOTIDE SEQUENCE</scope>
</reference>
<organism evidence="6 7">
    <name type="scientific">Derxia gummosa DSM 723</name>
    <dbReference type="NCBI Taxonomy" id="1121388"/>
    <lineage>
        <taxon>Bacteria</taxon>
        <taxon>Pseudomonadati</taxon>
        <taxon>Pseudomonadota</taxon>
        <taxon>Betaproteobacteria</taxon>
        <taxon>Burkholderiales</taxon>
        <taxon>Alcaligenaceae</taxon>
        <taxon>Derxia</taxon>
    </lineage>
</organism>
<dbReference type="SUPFAM" id="SSF46785">
    <property type="entry name" value="Winged helix' DNA-binding domain"/>
    <property type="match status" value="1"/>
</dbReference>
<evidence type="ECO:0000313" key="7">
    <source>
        <dbReference type="RefSeq" id="WP_034411485.1"/>
    </source>
</evidence>
<dbReference type="CDD" id="cd05466">
    <property type="entry name" value="PBP2_LTTR_substrate"/>
    <property type="match status" value="1"/>
</dbReference>
<dbReference type="Pfam" id="PF03466">
    <property type="entry name" value="LysR_substrate"/>
    <property type="match status" value="1"/>
</dbReference>
<reference evidence="7" key="3">
    <citation type="journal article" date="2008" name="Microbiology">
        <title>Structure and function of the LysR-type transcriptional regulator (LTTR) family proteins.</title>
        <authorList>
            <person name="Maddocks S.E."/>
            <person name="Oyston P.C.F."/>
        </authorList>
    </citation>
    <scope>NUCLEOTIDE SEQUENCE</scope>
</reference>
<reference evidence="7" key="4">
    <citation type="submission" date="2025-08" db="UniProtKB">
        <authorList>
            <consortium name="RefSeq"/>
        </authorList>
    </citation>
    <scope>IDENTIFICATION</scope>
</reference>
<dbReference type="RefSeq" id="WP_034411485.1">
    <property type="nucleotide sequence ID" value="NZ_AXWS01000013.1"/>
</dbReference>
<dbReference type="Proteomes" id="UP000675920">
    <property type="component" value="Unplaced"/>
</dbReference>
<evidence type="ECO:0000313" key="6">
    <source>
        <dbReference type="Proteomes" id="UP000675920"/>
    </source>
</evidence>
<reference evidence="7" key="1">
    <citation type="journal article" date="1993" name="Annu. Rev. Microbiol.">
        <title>Molecular biology of the LysR family of transcriptional regulators.</title>
        <authorList>
            <person name="Schell M.A."/>
        </authorList>
    </citation>
    <scope>NUCLEOTIDE SEQUENCE</scope>
</reference>
<dbReference type="Pfam" id="PF00126">
    <property type="entry name" value="HTH_1"/>
    <property type="match status" value="1"/>
</dbReference>
<evidence type="ECO:0000256" key="3">
    <source>
        <dbReference type="ARBA" id="ARBA00023125"/>
    </source>
</evidence>
<dbReference type="InterPro" id="IPR036388">
    <property type="entry name" value="WH-like_DNA-bd_sf"/>
</dbReference>
<comment type="similarity">
    <text evidence="1">Belongs to the LysR transcriptional regulatory family.</text>
</comment>
<evidence type="ECO:0000256" key="1">
    <source>
        <dbReference type="ARBA" id="ARBA00009437"/>
    </source>
</evidence>
<dbReference type="InterPro" id="IPR005119">
    <property type="entry name" value="LysR_subst-bd"/>
</dbReference>
<keyword evidence="4" id="KW-0804">Transcription</keyword>
<dbReference type="Gene3D" id="3.40.190.290">
    <property type="match status" value="1"/>
</dbReference>
<evidence type="ECO:0000256" key="2">
    <source>
        <dbReference type="ARBA" id="ARBA00023015"/>
    </source>
</evidence>